<dbReference type="SUPFAM" id="SSF55874">
    <property type="entry name" value="ATPase domain of HSP90 chaperone/DNA topoisomerase II/histidine kinase"/>
    <property type="match status" value="1"/>
</dbReference>
<evidence type="ECO:0000256" key="6">
    <source>
        <dbReference type="ARBA" id="ARBA00022777"/>
    </source>
</evidence>
<dbReference type="EC" id="2.7.13.3" evidence="2"/>
<dbReference type="Gene3D" id="3.30.565.10">
    <property type="entry name" value="Histidine kinase-like ATPase, C-terminal domain"/>
    <property type="match status" value="1"/>
</dbReference>
<evidence type="ECO:0000256" key="1">
    <source>
        <dbReference type="ARBA" id="ARBA00000085"/>
    </source>
</evidence>
<dbReference type="PANTHER" id="PTHR43065">
    <property type="entry name" value="SENSOR HISTIDINE KINASE"/>
    <property type="match status" value="1"/>
</dbReference>
<dbReference type="InterPro" id="IPR036097">
    <property type="entry name" value="HisK_dim/P_sf"/>
</dbReference>
<keyword evidence="5" id="KW-0547">Nucleotide-binding</keyword>
<evidence type="ECO:0000256" key="9">
    <source>
        <dbReference type="SAM" id="Phobius"/>
    </source>
</evidence>
<feature type="domain" description="Histidine kinase" evidence="10">
    <location>
        <begin position="223"/>
        <end position="424"/>
    </location>
</feature>
<dbReference type="EMBL" id="JADIMF010000084">
    <property type="protein sequence ID" value="MBO8469225.1"/>
    <property type="molecule type" value="Genomic_DNA"/>
</dbReference>
<keyword evidence="8" id="KW-0902">Two-component regulatory system</keyword>
<keyword evidence="4" id="KW-0808">Transferase</keyword>
<reference evidence="11" key="1">
    <citation type="submission" date="2020-10" db="EMBL/GenBank/DDBJ databases">
        <authorList>
            <person name="Gilroy R."/>
        </authorList>
    </citation>
    <scope>NUCLEOTIDE SEQUENCE</scope>
    <source>
        <strain evidence="11">14700</strain>
    </source>
</reference>
<dbReference type="CDD" id="cd00082">
    <property type="entry name" value="HisKA"/>
    <property type="match status" value="1"/>
</dbReference>
<keyword evidence="6 11" id="KW-0418">Kinase</keyword>
<dbReference type="PRINTS" id="PR00344">
    <property type="entry name" value="BCTRLSENSOR"/>
</dbReference>
<dbReference type="SUPFAM" id="SSF47384">
    <property type="entry name" value="Homodimeric domain of signal transducing histidine kinase"/>
    <property type="match status" value="1"/>
</dbReference>
<evidence type="ECO:0000256" key="7">
    <source>
        <dbReference type="ARBA" id="ARBA00022840"/>
    </source>
</evidence>
<dbReference type="GO" id="GO:0000155">
    <property type="term" value="F:phosphorelay sensor kinase activity"/>
    <property type="evidence" value="ECO:0007669"/>
    <property type="project" value="InterPro"/>
</dbReference>
<gene>
    <name evidence="11" type="ORF">IAA72_05525</name>
</gene>
<dbReference type="Gene3D" id="1.10.287.130">
    <property type="match status" value="1"/>
</dbReference>
<evidence type="ECO:0000256" key="2">
    <source>
        <dbReference type="ARBA" id="ARBA00012438"/>
    </source>
</evidence>
<reference evidence="11" key="2">
    <citation type="journal article" date="2021" name="PeerJ">
        <title>Extensive microbial diversity within the chicken gut microbiome revealed by metagenomics and culture.</title>
        <authorList>
            <person name="Gilroy R."/>
            <person name="Ravi A."/>
            <person name="Getino M."/>
            <person name="Pursley I."/>
            <person name="Horton D.L."/>
            <person name="Alikhan N.F."/>
            <person name="Baker D."/>
            <person name="Gharbi K."/>
            <person name="Hall N."/>
            <person name="Watson M."/>
            <person name="Adriaenssens E.M."/>
            <person name="Foster-Nyarko E."/>
            <person name="Jarju S."/>
            <person name="Secka A."/>
            <person name="Antonio M."/>
            <person name="Oren A."/>
            <person name="Chaudhuri R.R."/>
            <person name="La Ragione R."/>
            <person name="Hildebrand F."/>
            <person name="Pallen M.J."/>
        </authorList>
    </citation>
    <scope>NUCLEOTIDE SEQUENCE</scope>
    <source>
        <strain evidence="11">14700</strain>
    </source>
</reference>
<evidence type="ECO:0000259" key="10">
    <source>
        <dbReference type="PROSITE" id="PS50109"/>
    </source>
</evidence>
<evidence type="ECO:0000256" key="3">
    <source>
        <dbReference type="ARBA" id="ARBA00022553"/>
    </source>
</evidence>
<keyword evidence="9" id="KW-1133">Transmembrane helix</keyword>
<name>A0A9D9IBQ8_9SPIO</name>
<keyword evidence="3" id="KW-0597">Phosphoprotein</keyword>
<sequence length="435" mass="49487">MKRRKWSREWTPEKKEILITTSIVTLFVVITLVLLGFMSYLLISSESLRVENAVERAFNDVIIALQQGEETIPETMQNRNVLGFGYYTPAGNPIYLWGDVYQRLPFSLFDDNSVLSDTLISINRDSGRIECMRYAEDIKINAENIFSGNRNGVLGFPDVIFLSFDASSFIERMALTRAVSLIAIIVIIIIYLLILSILRENRKYRETLRKQENLVGLGEAARTLTHEIKNPLSAIRIQLAILKREVDESILPDVLVIDNETDRLTKLTDKVSEFLHNPIGHPEEIDLISSMQDLLPLFKENIKWVEPSFSSAPVLFDKMRLRSVLENLLKNAIEASEDGPVDIEAEISADKEGFYHVFIRDRGKGIRKEDEKRIFDPFFTTKIHGSGIGLSISSRFVSAAGGTLRLYPRQDGGTIAEVRLPRSGRRNRNEGSYMR</sequence>
<evidence type="ECO:0000256" key="8">
    <source>
        <dbReference type="ARBA" id="ARBA00023012"/>
    </source>
</evidence>
<dbReference type="InterPro" id="IPR003594">
    <property type="entry name" value="HATPase_dom"/>
</dbReference>
<dbReference type="SMART" id="SM00388">
    <property type="entry name" value="HisKA"/>
    <property type="match status" value="1"/>
</dbReference>
<keyword evidence="9" id="KW-0472">Membrane</keyword>
<evidence type="ECO:0000256" key="4">
    <source>
        <dbReference type="ARBA" id="ARBA00022679"/>
    </source>
</evidence>
<feature type="transmembrane region" description="Helical" evidence="9">
    <location>
        <begin position="21"/>
        <end position="43"/>
    </location>
</feature>
<dbReference type="PANTHER" id="PTHR43065:SF10">
    <property type="entry name" value="PEROXIDE STRESS-ACTIVATED HISTIDINE KINASE MAK3"/>
    <property type="match status" value="1"/>
</dbReference>
<dbReference type="InterPro" id="IPR005467">
    <property type="entry name" value="His_kinase_dom"/>
</dbReference>
<keyword evidence="9" id="KW-0812">Transmembrane</keyword>
<dbReference type="AlphaFoldDB" id="A0A9D9IBQ8"/>
<protein>
    <recommendedName>
        <fullName evidence="2">histidine kinase</fullName>
        <ecNumber evidence="2">2.7.13.3</ecNumber>
    </recommendedName>
</protein>
<keyword evidence="7" id="KW-0067">ATP-binding</keyword>
<organism evidence="11 12">
    <name type="scientific">Candidatus Ornithospirochaeta stercoravium</name>
    <dbReference type="NCBI Taxonomy" id="2840897"/>
    <lineage>
        <taxon>Bacteria</taxon>
        <taxon>Pseudomonadati</taxon>
        <taxon>Spirochaetota</taxon>
        <taxon>Spirochaetia</taxon>
        <taxon>Spirochaetales</taxon>
        <taxon>Spirochaetaceae</taxon>
        <taxon>Spirochaetaceae incertae sedis</taxon>
        <taxon>Candidatus Ornithospirochaeta</taxon>
    </lineage>
</organism>
<dbReference type="InterPro" id="IPR004358">
    <property type="entry name" value="Sig_transdc_His_kin-like_C"/>
</dbReference>
<accession>A0A9D9IBQ8</accession>
<dbReference type="Pfam" id="PF02518">
    <property type="entry name" value="HATPase_c"/>
    <property type="match status" value="1"/>
</dbReference>
<evidence type="ECO:0000256" key="5">
    <source>
        <dbReference type="ARBA" id="ARBA00022741"/>
    </source>
</evidence>
<comment type="caution">
    <text evidence="11">The sequence shown here is derived from an EMBL/GenBank/DDBJ whole genome shotgun (WGS) entry which is preliminary data.</text>
</comment>
<dbReference type="GO" id="GO:0005524">
    <property type="term" value="F:ATP binding"/>
    <property type="evidence" value="ECO:0007669"/>
    <property type="project" value="UniProtKB-KW"/>
</dbReference>
<comment type="catalytic activity">
    <reaction evidence="1">
        <text>ATP + protein L-histidine = ADP + protein N-phospho-L-histidine.</text>
        <dbReference type="EC" id="2.7.13.3"/>
    </reaction>
</comment>
<dbReference type="PROSITE" id="PS50109">
    <property type="entry name" value="HIS_KIN"/>
    <property type="match status" value="1"/>
</dbReference>
<dbReference type="InterPro" id="IPR003661">
    <property type="entry name" value="HisK_dim/P_dom"/>
</dbReference>
<evidence type="ECO:0000313" key="11">
    <source>
        <dbReference type="EMBL" id="MBO8469225.1"/>
    </source>
</evidence>
<dbReference type="SMART" id="SM00387">
    <property type="entry name" value="HATPase_c"/>
    <property type="match status" value="1"/>
</dbReference>
<feature type="transmembrane region" description="Helical" evidence="9">
    <location>
        <begin position="178"/>
        <end position="198"/>
    </location>
</feature>
<dbReference type="Proteomes" id="UP000810292">
    <property type="component" value="Unassembled WGS sequence"/>
</dbReference>
<dbReference type="InterPro" id="IPR036890">
    <property type="entry name" value="HATPase_C_sf"/>
</dbReference>
<evidence type="ECO:0000313" key="12">
    <source>
        <dbReference type="Proteomes" id="UP000810292"/>
    </source>
</evidence>
<dbReference type="Pfam" id="PF00512">
    <property type="entry name" value="HisKA"/>
    <property type="match status" value="1"/>
</dbReference>
<proteinExistence type="predicted"/>